<proteinExistence type="predicted"/>
<dbReference type="EMBL" id="JBHMCA010000042">
    <property type="protein sequence ID" value="MFB9445306.1"/>
    <property type="molecule type" value="Genomic_DNA"/>
</dbReference>
<evidence type="ECO:0000313" key="3">
    <source>
        <dbReference type="Proteomes" id="UP001589608"/>
    </source>
</evidence>
<evidence type="ECO:0000256" key="1">
    <source>
        <dbReference type="SAM" id="Phobius"/>
    </source>
</evidence>
<feature type="transmembrane region" description="Helical" evidence="1">
    <location>
        <begin position="171"/>
        <end position="191"/>
    </location>
</feature>
<keyword evidence="1" id="KW-1133">Transmembrane helix</keyword>
<sequence length="201" mass="20520">MSARGLRVLVVGLAATHVAGLLGGHVLPWTGTLTMAAFLVYAWDCGPRIGLAALMGLALEIDLRTGGTGFPNAFGARPVLEGLLLVIALGDLLRTRRWAGVAAAAVVVLLAGPVLLAAARPEPTASLQAVASPQERDQLAARMRFLHPGEITAVAVAVEPAHATRPPSSPALICAIPAMLLFAALALVAGARPDEDGTLPA</sequence>
<accession>A0ABV5M8U3</accession>
<protein>
    <submittedName>
        <fullName evidence="2">Uncharacterized protein</fullName>
    </submittedName>
</protein>
<dbReference type="Proteomes" id="UP001589608">
    <property type="component" value="Unassembled WGS sequence"/>
</dbReference>
<feature type="transmembrane region" description="Helical" evidence="1">
    <location>
        <begin position="98"/>
        <end position="119"/>
    </location>
</feature>
<keyword evidence="1" id="KW-0812">Transmembrane</keyword>
<keyword evidence="1" id="KW-0472">Membrane</keyword>
<organism evidence="2 3">
    <name type="scientific">Dactylosporangium vinaceum</name>
    <dbReference type="NCBI Taxonomy" id="53362"/>
    <lineage>
        <taxon>Bacteria</taxon>
        <taxon>Bacillati</taxon>
        <taxon>Actinomycetota</taxon>
        <taxon>Actinomycetes</taxon>
        <taxon>Micromonosporales</taxon>
        <taxon>Micromonosporaceae</taxon>
        <taxon>Dactylosporangium</taxon>
    </lineage>
</organism>
<name>A0ABV5M8U3_9ACTN</name>
<dbReference type="RefSeq" id="WP_223103339.1">
    <property type="nucleotide sequence ID" value="NZ_CP061913.1"/>
</dbReference>
<keyword evidence="3" id="KW-1185">Reference proteome</keyword>
<reference evidence="2 3" key="1">
    <citation type="submission" date="2024-09" db="EMBL/GenBank/DDBJ databases">
        <authorList>
            <person name="Sun Q."/>
            <person name="Mori K."/>
        </authorList>
    </citation>
    <scope>NUCLEOTIDE SEQUENCE [LARGE SCALE GENOMIC DNA]</scope>
    <source>
        <strain evidence="2 3">JCM 3307</strain>
    </source>
</reference>
<feature type="transmembrane region" description="Helical" evidence="1">
    <location>
        <begin position="73"/>
        <end position="92"/>
    </location>
</feature>
<gene>
    <name evidence="2" type="ORF">ACFFTR_19705</name>
</gene>
<evidence type="ECO:0000313" key="2">
    <source>
        <dbReference type="EMBL" id="MFB9445306.1"/>
    </source>
</evidence>
<comment type="caution">
    <text evidence="2">The sequence shown here is derived from an EMBL/GenBank/DDBJ whole genome shotgun (WGS) entry which is preliminary data.</text>
</comment>